<gene>
    <name evidence="1" type="ORF">EQ811_16855</name>
</gene>
<accession>A0A7Z7YRP1</accession>
<proteinExistence type="predicted"/>
<dbReference type="AlphaFoldDB" id="A0A7Z7YRP1"/>
<organism evidence="1 2">
    <name type="scientific">Staphylococcus capitis</name>
    <dbReference type="NCBI Taxonomy" id="29388"/>
    <lineage>
        <taxon>Bacteria</taxon>
        <taxon>Bacillati</taxon>
        <taxon>Bacillota</taxon>
        <taxon>Bacilli</taxon>
        <taxon>Bacillales</taxon>
        <taxon>Staphylococcaceae</taxon>
        <taxon>Staphylococcus</taxon>
    </lineage>
</organism>
<name>A0A7Z7YRP1_STACP</name>
<reference evidence="1 2" key="1">
    <citation type="journal article" date="2019" name="Sci. Transl. Med.">
        <title>Quorum sensing between bacterial species on the skin protects against epidermal injury in atopic dermatitis.</title>
        <authorList>
            <person name="Williams M.R."/>
        </authorList>
    </citation>
    <scope>NUCLEOTIDE SEQUENCE [LARGE SCALE GENOMIC DNA]</scope>
    <source>
        <strain evidence="1 2">H8</strain>
    </source>
</reference>
<feature type="non-terminal residue" evidence="1">
    <location>
        <position position="1"/>
    </location>
</feature>
<sequence>VLAEKMANLDGTVTFEESDYTNPLPNNGVIRAITYYEDSVQSNFSNSINVGLDTTPPTFSNVRGLQDKYYRGDNVNISIPVSDNAYGSGVEDASITGNSGLQAVFNRDASGDAGTLVITGTISNDVTWN</sequence>
<protein>
    <submittedName>
        <fullName evidence="1">Uncharacterized protein</fullName>
    </submittedName>
</protein>
<dbReference type="Proteomes" id="UP000291949">
    <property type="component" value="Unassembled WGS sequence"/>
</dbReference>
<evidence type="ECO:0000313" key="1">
    <source>
        <dbReference type="EMBL" id="TBW67730.1"/>
    </source>
</evidence>
<comment type="caution">
    <text evidence="1">The sequence shown here is derived from an EMBL/GenBank/DDBJ whole genome shotgun (WGS) entry which is preliminary data.</text>
</comment>
<dbReference type="EMBL" id="SCHC01000819">
    <property type="protein sequence ID" value="TBW67730.1"/>
    <property type="molecule type" value="Genomic_DNA"/>
</dbReference>
<feature type="non-terminal residue" evidence="1">
    <location>
        <position position="129"/>
    </location>
</feature>
<evidence type="ECO:0000313" key="2">
    <source>
        <dbReference type="Proteomes" id="UP000291949"/>
    </source>
</evidence>
<dbReference type="RefSeq" id="WP_154812473.1">
    <property type="nucleotide sequence ID" value="NZ_SCHC01000819.1"/>
</dbReference>